<organism evidence="6 7">
    <name type="scientific">Sellimonas caecigallum</name>
    <dbReference type="NCBI Taxonomy" id="2592333"/>
    <lineage>
        <taxon>Bacteria</taxon>
        <taxon>Bacillati</taxon>
        <taxon>Bacillota</taxon>
        <taxon>Clostridia</taxon>
        <taxon>Lachnospirales</taxon>
        <taxon>Lachnospiraceae</taxon>
        <taxon>Sellimonas</taxon>
    </lineage>
</organism>
<evidence type="ECO:0000256" key="3">
    <source>
        <dbReference type="ARBA" id="ARBA00022777"/>
    </source>
</evidence>
<keyword evidence="7" id="KW-1185">Reference proteome</keyword>
<evidence type="ECO:0000256" key="1">
    <source>
        <dbReference type="ARBA" id="ARBA00009156"/>
    </source>
</evidence>
<dbReference type="EMBL" id="VIRV01000004">
    <property type="protein sequence ID" value="MBY0758372.1"/>
    <property type="molecule type" value="Genomic_DNA"/>
</dbReference>
<sequence>MSVDISRIKNIIESGKAVLGIELGSTRIKAVLIDDCNAPIASGSHEWENRYENGVWTYSLDDIWNGVQASYRDMVQDVKEKYGVDVHRLGAIGFSGMMHGYMAFDKDNNLLVPFRTWRNTITEEASEKLTALFSYHIPQRWSIAHLYQAMLNGEEHVKNVTFFTTLAGYIHWKLTGQKVLGVGEASGMFPIDIETGRFNKTMIAQFDEAAKQKGYDMHLAELLPDVKTAGEEAGILTEEGARLLDPTGTLEAGIPMCPPEGDAGTGMAATNSVARRTGNVSAGTSVFAMVVLEKELSSVYPEIDLVTTPSGDLVAMVHCNNCTSDLNAWVNVFREFMDAFGIKADMNELYGTLYRKALEGEKDCGGLLAYNYFSGEHITGFEEGRPLFVRTPDSHFNLANFMRVHLYTALGALKVGMDILLKKEGVKLDKIYGHGGLFKTKGVGQKIMAGAIDVPVSVMETAGEGGAWGIALLASYMIQKAEGESLDHYLNEKVFAGETGEEMQPDKEDVDGFDAFIERYKEGFAIERAAVDHLK</sequence>
<dbReference type="RefSeq" id="WP_221919508.1">
    <property type="nucleotide sequence ID" value="NZ_CP173660.1"/>
</dbReference>
<keyword evidence="2" id="KW-0808">Transferase</keyword>
<evidence type="ECO:0000313" key="6">
    <source>
        <dbReference type="EMBL" id="MBY0758372.1"/>
    </source>
</evidence>
<comment type="caution">
    <text evidence="6">The sequence shown here is derived from an EMBL/GenBank/DDBJ whole genome shotgun (WGS) entry which is preliminary data.</text>
</comment>
<dbReference type="InterPro" id="IPR018484">
    <property type="entry name" value="FGGY_N"/>
</dbReference>
<gene>
    <name evidence="6" type="ORF">FLB61_04570</name>
</gene>
<evidence type="ECO:0000313" key="7">
    <source>
        <dbReference type="Proteomes" id="UP000779049"/>
    </source>
</evidence>
<proteinExistence type="inferred from homology"/>
<evidence type="ECO:0000256" key="2">
    <source>
        <dbReference type="ARBA" id="ARBA00022679"/>
    </source>
</evidence>
<name>A0ABS7L6G0_9FIRM</name>
<dbReference type="InterPro" id="IPR050406">
    <property type="entry name" value="FGGY_Carb_Kinase"/>
</dbReference>
<feature type="domain" description="Carbohydrate kinase FGGY C-terminal" evidence="5">
    <location>
        <begin position="279"/>
        <end position="477"/>
    </location>
</feature>
<dbReference type="InterPro" id="IPR043129">
    <property type="entry name" value="ATPase_NBD"/>
</dbReference>
<evidence type="ECO:0000259" key="5">
    <source>
        <dbReference type="Pfam" id="PF02782"/>
    </source>
</evidence>
<keyword evidence="3 6" id="KW-0418">Kinase</keyword>
<dbReference type="PANTHER" id="PTHR43095">
    <property type="entry name" value="SUGAR KINASE"/>
    <property type="match status" value="1"/>
</dbReference>
<dbReference type="PANTHER" id="PTHR43095:SF5">
    <property type="entry name" value="XYLULOSE KINASE"/>
    <property type="match status" value="1"/>
</dbReference>
<evidence type="ECO:0000259" key="4">
    <source>
        <dbReference type="Pfam" id="PF00370"/>
    </source>
</evidence>
<reference evidence="6 7" key="1">
    <citation type="journal article" date="2020" name="New Microbes New Infect">
        <title>Sellimonas caecigallum sp. nov., description and genome sequence of a new member of the Sellimonas genus isolated from the cecum of feral chicken.</title>
        <authorList>
            <person name="Wongkuna S."/>
            <person name="Ghimire S."/>
            <person name="Antony L."/>
            <person name="Chankhamhaengdecha S."/>
            <person name="Janvilisri T."/>
            <person name="Scaria J."/>
        </authorList>
    </citation>
    <scope>NUCLEOTIDE SEQUENCE [LARGE SCALE GENOMIC DNA]</scope>
    <source>
        <strain evidence="6 7">SW451</strain>
    </source>
</reference>
<comment type="similarity">
    <text evidence="1">Belongs to the FGGY kinase family.</text>
</comment>
<dbReference type="Gene3D" id="3.30.420.40">
    <property type="match status" value="2"/>
</dbReference>
<dbReference type="Proteomes" id="UP000779049">
    <property type="component" value="Unassembled WGS sequence"/>
</dbReference>
<feature type="domain" description="Carbohydrate kinase FGGY N-terminal" evidence="4">
    <location>
        <begin position="18"/>
        <end position="244"/>
    </location>
</feature>
<dbReference type="Pfam" id="PF02782">
    <property type="entry name" value="FGGY_C"/>
    <property type="match status" value="1"/>
</dbReference>
<protein>
    <submittedName>
        <fullName evidence="6">FGGY-family carbohydrate kinase</fullName>
    </submittedName>
</protein>
<accession>A0ABS7L6G0</accession>
<dbReference type="GO" id="GO:0016301">
    <property type="term" value="F:kinase activity"/>
    <property type="evidence" value="ECO:0007669"/>
    <property type="project" value="UniProtKB-KW"/>
</dbReference>
<dbReference type="Pfam" id="PF00370">
    <property type="entry name" value="FGGY_N"/>
    <property type="match status" value="1"/>
</dbReference>
<dbReference type="SUPFAM" id="SSF53067">
    <property type="entry name" value="Actin-like ATPase domain"/>
    <property type="match status" value="2"/>
</dbReference>
<dbReference type="CDD" id="cd07809">
    <property type="entry name" value="ASKHA_NBD_FGGY_BaXK-like"/>
    <property type="match status" value="1"/>
</dbReference>
<dbReference type="InterPro" id="IPR018485">
    <property type="entry name" value="FGGY_C"/>
</dbReference>